<dbReference type="Proteomes" id="UP000032141">
    <property type="component" value="Unassembled WGS sequence"/>
</dbReference>
<dbReference type="HOGENOM" id="CLU_2475421_0_0_1"/>
<reference evidence="1" key="1">
    <citation type="journal article" date="2014" name="Genome Biol.">
        <title>Transcriptome and methylome profiling reveals relics of genome dominance in the mesopolyploid Brassica oleracea.</title>
        <authorList>
            <person name="Parkin I.A."/>
            <person name="Koh C."/>
            <person name="Tang H."/>
            <person name="Robinson S.J."/>
            <person name="Kagale S."/>
            <person name="Clarke W.E."/>
            <person name="Town C.D."/>
            <person name="Nixon J."/>
            <person name="Krishnakumar V."/>
            <person name="Bidwell S.L."/>
            <person name="Denoeud F."/>
            <person name="Belcram H."/>
            <person name="Links M.G."/>
            <person name="Just J."/>
            <person name="Clarke C."/>
            <person name="Bender T."/>
            <person name="Huebert T."/>
            <person name="Mason A.S."/>
            <person name="Pires J.C."/>
            <person name="Barker G."/>
            <person name="Moore J."/>
            <person name="Walley P.G."/>
            <person name="Manoli S."/>
            <person name="Batley J."/>
            <person name="Edwards D."/>
            <person name="Nelson M.N."/>
            <person name="Wang X."/>
            <person name="Paterson A.H."/>
            <person name="King G."/>
            <person name="Bancroft I."/>
            <person name="Chalhoub B."/>
            <person name="Sharpe A.G."/>
        </authorList>
    </citation>
    <scope>NUCLEOTIDE SEQUENCE [LARGE SCALE GENOMIC DNA]</scope>
    <source>
        <strain evidence="1">cv. TO1000</strain>
    </source>
</reference>
<name>A0A0D2ZY85_BRAOL</name>
<dbReference type="EnsemblPlants" id="Bo08027s010.1">
    <property type="protein sequence ID" value="Bo08027s010.1"/>
    <property type="gene ID" value="Bo08027s010"/>
</dbReference>
<dbReference type="AlphaFoldDB" id="A0A0D2ZY85"/>
<accession>A0A0D2ZY85</accession>
<evidence type="ECO:0000313" key="2">
    <source>
        <dbReference type="Proteomes" id="UP000032141"/>
    </source>
</evidence>
<organism evidence="1 2">
    <name type="scientific">Brassica oleracea var. oleracea</name>
    <dbReference type="NCBI Taxonomy" id="109376"/>
    <lineage>
        <taxon>Eukaryota</taxon>
        <taxon>Viridiplantae</taxon>
        <taxon>Streptophyta</taxon>
        <taxon>Embryophyta</taxon>
        <taxon>Tracheophyta</taxon>
        <taxon>Spermatophyta</taxon>
        <taxon>Magnoliopsida</taxon>
        <taxon>eudicotyledons</taxon>
        <taxon>Gunneridae</taxon>
        <taxon>Pentapetalae</taxon>
        <taxon>rosids</taxon>
        <taxon>malvids</taxon>
        <taxon>Brassicales</taxon>
        <taxon>Brassicaceae</taxon>
        <taxon>Brassiceae</taxon>
        <taxon>Brassica</taxon>
    </lineage>
</organism>
<protein>
    <submittedName>
        <fullName evidence="1">Uncharacterized protein</fullName>
    </submittedName>
</protein>
<keyword evidence="2" id="KW-1185">Reference proteome</keyword>
<reference evidence="1" key="2">
    <citation type="submission" date="2015-06" db="UniProtKB">
        <authorList>
            <consortium name="EnsemblPlants"/>
        </authorList>
    </citation>
    <scope>IDENTIFICATION</scope>
</reference>
<sequence>MVAVLGMEQWISVNQVVQVMQLNLRITKHCIWRHKQSSSKLPISVMSCLLKLKMLSIGVLSCETCSLIMSHPLKLQDKLQPLITPSKP</sequence>
<proteinExistence type="predicted"/>
<evidence type="ECO:0000313" key="1">
    <source>
        <dbReference type="EnsemblPlants" id="Bo08027s010.1"/>
    </source>
</evidence>
<dbReference type="Gramene" id="Bo08027s010.1">
    <property type="protein sequence ID" value="Bo08027s010.1"/>
    <property type="gene ID" value="Bo08027s010"/>
</dbReference>